<evidence type="ECO:0000313" key="6">
    <source>
        <dbReference type="EMBL" id="EAY04949.1"/>
    </source>
</evidence>
<dbReference type="STRING" id="5722.A2EQX5"/>
<dbReference type="Proteomes" id="UP000001542">
    <property type="component" value="Unassembled WGS sequence"/>
</dbReference>
<feature type="transmembrane region" description="Helical" evidence="5">
    <location>
        <begin position="40"/>
        <end position="59"/>
    </location>
</feature>
<proteinExistence type="predicted"/>
<sequence>MDKKTLLKWISAFVIWFTTLIGSSLPLCIKSIRWQSRLEALAGGVFLGAGLAHLLADSFEEFDKMEKKIDYPLAPAICIGTFVIFTSIELFSYGEHDEEFQIGDEHDHHGHNKHEKLENKSELNSNLLESNESEYVTSYFSSQCNALSVPASALYIIMDIHSAIEGLALGIMKELGSIIAIFCAIVGHKPVEAFALSLIILKDKPNKILFWVMVIVYTLMSPIGLIVGIFIANMKSGLTTGIIAAFSAGTFLFVGCHEWAEMFEHKATWACGEKFWHFMMFFIGVLWMLLIAIVETFAD</sequence>
<dbReference type="SMR" id="A2EQX5"/>
<dbReference type="FunCoup" id="A2EQX5">
    <property type="interactions" value="245"/>
</dbReference>
<gene>
    <name evidence="6" type="ORF">TVAG_040010</name>
</gene>
<dbReference type="VEuPathDB" id="TrichDB:TVAGG3_0693720"/>
<dbReference type="PANTHER" id="PTHR11040:SF140">
    <property type="entry name" value="ZRT (ZRT), IRT- (IRT-) LIKE PROTEIN TRANSPORTER"/>
    <property type="match status" value="1"/>
</dbReference>
<dbReference type="GO" id="GO:0005385">
    <property type="term" value="F:zinc ion transmembrane transporter activity"/>
    <property type="evidence" value="ECO:0000318"/>
    <property type="project" value="GO_Central"/>
</dbReference>
<organism evidence="6 7">
    <name type="scientific">Trichomonas vaginalis (strain ATCC PRA-98 / G3)</name>
    <dbReference type="NCBI Taxonomy" id="412133"/>
    <lineage>
        <taxon>Eukaryota</taxon>
        <taxon>Metamonada</taxon>
        <taxon>Parabasalia</taxon>
        <taxon>Trichomonadida</taxon>
        <taxon>Trichomonadidae</taxon>
        <taxon>Trichomonas</taxon>
    </lineage>
</organism>
<keyword evidence="7" id="KW-1185">Reference proteome</keyword>
<name>A2EQX5_TRIV3</name>
<dbReference type="AlphaFoldDB" id="A2EQX5"/>
<dbReference type="OMA" id="EEWGGTH"/>
<reference evidence="6" key="2">
    <citation type="journal article" date="2007" name="Science">
        <title>Draft genome sequence of the sexually transmitted pathogen Trichomonas vaginalis.</title>
        <authorList>
            <person name="Carlton J.M."/>
            <person name="Hirt R.P."/>
            <person name="Silva J.C."/>
            <person name="Delcher A.L."/>
            <person name="Schatz M."/>
            <person name="Zhao Q."/>
            <person name="Wortman J.R."/>
            <person name="Bidwell S.L."/>
            <person name="Alsmark U.C.M."/>
            <person name="Besteiro S."/>
            <person name="Sicheritz-Ponten T."/>
            <person name="Noel C.J."/>
            <person name="Dacks J.B."/>
            <person name="Foster P.G."/>
            <person name="Simillion C."/>
            <person name="Van de Peer Y."/>
            <person name="Miranda-Saavedra D."/>
            <person name="Barton G.J."/>
            <person name="Westrop G.D."/>
            <person name="Mueller S."/>
            <person name="Dessi D."/>
            <person name="Fiori P.L."/>
            <person name="Ren Q."/>
            <person name="Paulsen I."/>
            <person name="Zhang H."/>
            <person name="Bastida-Corcuera F.D."/>
            <person name="Simoes-Barbosa A."/>
            <person name="Brown M.T."/>
            <person name="Hayes R.D."/>
            <person name="Mukherjee M."/>
            <person name="Okumura C.Y."/>
            <person name="Schneider R."/>
            <person name="Smith A.J."/>
            <person name="Vanacova S."/>
            <person name="Villalvazo M."/>
            <person name="Haas B.J."/>
            <person name="Pertea M."/>
            <person name="Feldblyum T.V."/>
            <person name="Utterback T.R."/>
            <person name="Shu C.L."/>
            <person name="Osoegawa K."/>
            <person name="de Jong P.J."/>
            <person name="Hrdy I."/>
            <person name="Horvathova L."/>
            <person name="Zubacova Z."/>
            <person name="Dolezal P."/>
            <person name="Malik S.B."/>
            <person name="Logsdon J.M. Jr."/>
            <person name="Henze K."/>
            <person name="Gupta A."/>
            <person name="Wang C.C."/>
            <person name="Dunne R.L."/>
            <person name="Upcroft J.A."/>
            <person name="Upcroft P."/>
            <person name="White O."/>
            <person name="Salzberg S.L."/>
            <person name="Tang P."/>
            <person name="Chiu C.-H."/>
            <person name="Lee Y.-S."/>
            <person name="Embley T.M."/>
            <person name="Coombs G.H."/>
            <person name="Mottram J.C."/>
            <person name="Tachezy J."/>
            <person name="Fraser-Liggett C.M."/>
            <person name="Johnson P.J."/>
        </authorList>
    </citation>
    <scope>NUCLEOTIDE SEQUENCE [LARGE SCALE GENOMIC DNA]</scope>
    <source>
        <strain evidence="6">G3</strain>
    </source>
</reference>
<dbReference type="PANTHER" id="PTHR11040">
    <property type="entry name" value="ZINC/IRON TRANSPORTER"/>
    <property type="match status" value="1"/>
</dbReference>
<evidence type="ECO:0000256" key="3">
    <source>
        <dbReference type="ARBA" id="ARBA00022989"/>
    </source>
</evidence>
<dbReference type="OrthoDB" id="10263369at2759"/>
<dbReference type="EMBL" id="DS113461">
    <property type="protein sequence ID" value="EAY04949.1"/>
    <property type="molecule type" value="Genomic_DNA"/>
</dbReference>
<dbReference type="KEGG" id="tva:4762813"/>
<dbReference type="Pfam" id="PF02535">
    <property type="entry name" value="Zip"/>
    <property type="match status" value="1"/>
</dbReference>
<reference evidence="6" key="1">
    <citation type="submission" date="2006-10" db="EMBL/GenBank/DDBJ databases">
        <authorList>
            <person name="Amadeo P."/>
            <person name="Zhao Q."/>
            <person name="Wortman J."/>
            <person name="Fraser-Liggett C."/>
            <person name="Carlton J."/>
        </authorList>
    </citation>
    <scope>NUCLEOTIDE SEQUENCE</scope>
    <source>
        <strain evidence="6">G3</strain>
    </source>
</reference>
<feature type="transmembrane region" description="Helical" evidence="5">
    <location>
        <begin position="275"/>
        <end position="294"/>
    </location>
</feature>
<feature type="transmembrane region" description="Helical" evidence="5">
    <location>
        <begin position="6"/>
        <end position="28"/>
    </location>
</feature>
<dbReference type="InParanoid" id="A2EQX5"/>
<feature type="transmembrane region" description="Helical" evidence="5">
    <location>
        <begin position="71"/>
        <end position="91"/>
    </location>
</feature>
<evidence type="ECO:0000256" key="1">
    <source>
        <dbReference type="ARBA" id="ARBA00004141"/>
    </source>
</evidence>
<keyword evidence="2 5" id="KW-0812">Transmembrane</keyword>
<evidence type="ECO:0000256" key="5">
    <source>
        <dbReference type="SAM" id="Phobius"/>
    </source>
</evidence>
<keyword evidence="4 5" id="KW-0472">Membrane</keyword>
<comment type="subcellular location">
    <subcellularLocation>
        <location evidence="1">Membrane</location>
        <topology evidence="1">Multi-pass membrane protein</topology>
    </subcellularLocation>
</comment>
<keyword evidence="3 5" id="KW-1133">Transmembrane helix</keyword>
<feature type="transmembrane region" description="Helical" evidence="5">
    <location>
        <begin position="237"/>
        <end position="254"/>
    </location>
</feature>
<dbReference type="eggNOG" id="KOG1558">
    <property type="taxonomic scope" value="Eukaryota"/>
</dbReference>
<protein>
    <submittedName>
        <fullName evidence="6">ZIP Zinc transporter family protein</fullName>
    </submittedName>
</protein>
<evidence type="ECO:0000256" key="4">
    <source>
        <dbReference type="ARBA" id="ARBA00023136"/>
    </source>
</evidence>
<accession>A2EQX5</accession>
<evidence type="ECO:0000313" key="7">
    <source>
        <dbReference type="Proteomes" id="UP000001542"/>
    </source>
</evidence>
<feature type="transmembrane region" description="Helical" evidence="5">
    <location>
        <begin position="208"/>
        <end position="231"/>
    </location>
</feature>
<dbReference type="VEuPathDB" id="TrichDB:TVAG_040010"/>
<dbReference type="GO" id="GO:0071577">
    <property type="term" value="P:zinc ion transmembrane transport"/>
    <property type="evidence" value="ECO:0000318"/>
    <property type="project" value="GO_Central"/>
</dbReference>
<dbReference type="InterPro" id="IPR003689">
    <property type="entry name" value="ZIP"/>
</dbReference>
<dbReference type="GO" id="GO:0016020">
    <property type="term" value="C:membrane"/>
    <property type="evidence" value="ECO:0000318"/>
    <property type="project" value="GO_Central"/>
</dbReference>
<dbReference type="RefSeq" id="XP_001317172.1">
    <property type="nucleotide sequence ID" value="XM_001317137.1"/>
</dbReference>
<evidence type="ECO:0000256" key="2">
    <source>
        <dbReference type="ARBA" id="ARBA00022692"/>
    </source>
</evidence>